<dbReference type="InterPro" id="IPR036291">
    <property type="entry name" value="NAD(P)-bd_dom_sf"/>
</dbReference>
<protein>
    <recommendedName>
        <fullName evidence="12">Bifunctional protein FolD</fullName>
    </recommendedName>
    <domain>
        <recommendedName>
            <fullName evidence="12">Methylenetetrahydrofolate dehydrogenase</fullName>
            <ecNumber evidence="12">1.5.1.5</ecNumber>
        </recommendedName>
    </domain>
    <domain>
        <recommendedName>
            <fullName evidence="12">Methenyltetrahydrofolate cyclohydrolase</fullName>
            <ecNumber evidence="12">3.5.4.9</ecNumber>
        </recommendedName>
    </domain>
</protein>
<reference evidence="15 16" key="1">
    <citation type="submission" date="2016-11" db="EMBL/GenBank/DDBJ databases">
        <title>Description of two novel members of the family Erysipelotrichaceae: Ileibacterium lipovorans gen. nov., sp. nov. and Dubosiella newyorkensis, gen. nov., sp. nov.</title>
        <authorList>
            <person name="Cox L.M."/>
            <person name="Sohn J."/>
            <person name="Tyrrell K.L."/>
            <person name="Citron D.M."/>
            <person name="Lawson P.A."/>
            <person name="Patel N.B."/>
            <person name="Iizumi T."/>
            <person name="Perez-Perez G.I."/>
            <person name="Goldstein E.J."/>
            <person name="Blaser M.J."/>
        </authorList>
    </citation>
    <scope>NUCLEOTIDE SEQUENCE [LARGE SCALE GENOMIC DNA]</scope>
    <source>
        <strain evidence="15 16">NYU-BL-A4</strain>
    </source>
</reference>
<dbReference type="Pfam" id="PF00763">
    <property type="entry name" value="THF_DHG_CYH"/>
    <property type="match status" value="1"/>
</dbReference>
<dbReference type="RefSeq" id="WP_076342108.1">
    <property type="nucleotide sequence ID" value="NZ_CAMNTW010000061.1"/>
</dbReference>
<evidence type="ECO:0000256" key="12">
    <source>
        <dbReference type="HAMAP-Rule" id="MF_01576"/>
    </source>
</evidence>
<feature type="domain" description="Tetrahydrofolate dehydrogenase/cyclohydrolase NAD(P)-binding" evidence="14">
    <location>
        <begin position="139"/>
        <end position="281"/>
    </location>
</feature>
<evidence type="ECO:0000256" key="4">
    <source>
        <dbReference type="ARBA" id="ARBA00022605"/>
    </source>
</evidence>
<accession>A0A1U7NKH2</accession>
<dbReference type="AlphaFoldDB" id="A0A1U7NKH2"/>
<dbReference type="FunFam" id="3.40.50.720:FF:000006">
    <property type="entry name" value="Bifunctional protein FolD"/>
    <property type="match status" value="1"/>
</dbReference>
<dbReference type="NCBIfam" id="NF010783">
    <property type="entry name" value="PRK14186.1"/>
    <property type="match status" value="1"/>
</dbReference>
<evidence type="ECO:0000259" key="14">
    <source>
        <dbReference type="Pfam" id="PF02882"/>
    </source>
</evidence>
<dbReference type="PROSITE" id="PS00767">
    <property type="entry name" value="THF_DHG_CYH_2"/>
    <property type="match status" value="1"/>
</dbReference>
<dbReference type="GO" id="GO:0004488">
    <property type="term" value="F:methylenetetrahydrofolate dehydrogenase (NADP+) activity"/>
    <property type="evidence" value="ECO:0007669"/>
    <property type="project" value="UniProtKB-UniRule"/>
</dbReference>
<dbReference type="FunFam" id="3.40.50.10860:FF:000005">
    <property type="entry name" value="C-1-tetrahydrofolate synthase, cytoplasmic, putative"/>
    <property type="match status" value="1"/>
</dbReference>
<dbReference type="Pfam" id="PF02882">
    <property type="entry name" value="THF_DHG_CYH_C"/>
    <property type="match status" value="1"/>
</dbReference>
<dbReference type="InterPro" id="IPR000672">
    <property type="entry name" value="THF_DH/CycHdrlase"/>
</dbReference>
<dbReference type="UniPathway" id="UPA00193"/>
<evidence type="ECO:0000256" key="10">
    <source>
        <dbReference type="ARBA" id="ARBA00023167"/>
    </source>
</evidence>
<comment type="catalytic activity">
    <reaction evidence="12">
        <text>(6R)-5,10-methenyltetrahydrofolate + H2O = (6R)-10-formyltetrahydrofolate + H(+)</text>
        <dbReference type="Rhea" id="RHEA:23700"/>
        <dbReference type="ChEBI" id="CHEBI:15377"/>
        <dbReference type="ChEBI" id="CHEBI:15378"/>
        <dbReference type="ChEBI" id="CHEBI:57455"/>
        <dbReference type="ChEBI" id="CHEBI:195366"/>
        <dbReference type="EC" id="3.5.4.9"/>
    </reaction>
</comment>
<keyword evidence="11 12" id="KW-0511">Multifunctional enzyme</keyword>
<keyword evidence="4 12" id="KW-0028">Amino-acid biosynthesis</keyword>
<dbReference type="GO" id="GO:0000105">
    <property type="term" value="P:L-histidine biosynthetic process"/>
    <property type="evidence" value="ECO:0007669"/>
    <property type="project" value="UniProtKB-KW"/>
</dbReference>
<dbReference type="HAMAP" id="MF_01576">
    <property type="entry name" value="THF_DHG_CYH"/>
    <property type="match status" value="1"/>
</dbReference>
<keyword evidence="8 12" id="KW-0560">Oxidoreductase</keyword>
<evidence type="ECO:0000256" key="2">
    <source>
        <dbReference type="ARBA" id="ARBA00011738"/>
    </source>
</evidence>
<dbReference type="InterPro" id="IPR020630">
    <property type="entry name" value="THF_DH/CycHdrlase_cat_dom"/>
</dbReference>
<dbReference type="GeneID" id="78276267"/>
<evidence type="ECO:0000256" key="11">
    <source>
        <dbReference type="ARBA" id="ARBA00023268"/>
    </source>
</evidence>
<dbReference type="SUPFAM" id="SSF51735">
    <property type="entry name" value="NAD(P)-binding Rossmann-fold domains"/>
    <property type="match status" value="1"/>
</dbReference>
<comment type="function">
    <text evidence="12">Catalyzes the oxidation of 5,10-methylenetetrahydrofolate to 5,10-methenyltetrahydrofolate and then the hydrolysis of 5,10-methenyltetrahydrofolate to 10-formyltetrahydrofolate.</text>
</comment>
<feature type="binding site" evidence="12">
    <location>
        <position position="232"/>
    </location>
    <ligand>
        <name>NADP(+)</name>
        <dbReference type="ChEBI" id="CHEBI:58349"/>
    </ligand>
</feature>
<dbReference type="SUPFAM" id="SSF53223">
    <property type="entry name" value="Aminoacid dehydrogenase-like, N-terminal domain"/>
    <property type="match status" value="1"/>
</dbReference>
<comment type="catalytic activity">
    <reaction evidence="12">
        <text>(6R)-5,10-methylene-5,6,7,8-tetrahydrofolate + NADP(+) = (6R)-5,10-methenyltetrahydrofolate + NADPH</text>
        <dbReference type="Rhea" id="RHEA:22812"/>
        <dbReference type="ChEBI" id="CHEBI:15636"/>
        <dbReference type="ChEBI" id="CHEBI:57455"/>
        <dbReference type="ChEBI" id="CHEBI:57783"/>
        <dbReference type="ChEBI" id="CHEBI:58349"/>
        <dbReference type="EC" id="1.5.1.5"/>
    </reaction>
</comment>
<dbReference type="GO" id="GO:0009086">
    <property type="term" value="P:methionine biosynthetic process"/>
    <property type="evidence" value="ECO:0007669"/>
    <property type="project" value="UniProtKB-KW"/>
</dbReference>
<evidence type="ECO:0000256" key="9">
    <source>
        <dbReference type="ARBA" id="ARBA00023102"/>
    </source>
</evidence>
<keyword evidence="7 12" id="KW-0521">NADP</keyword>
<dbReference type="EC" id="1.5.1.5" evidence="12"/>
<evidence type="ECO:0000256" key="1">
    <source>
        <dbReference type="ARBA" id="ARBA00004777"/>
    </source>
</evidence>
<evidence type="ECO:0000256" key="7">
    <source>
        <dbReference type="ARBA" id="ARBA00022857"/>
    </source>
</evidence>
<keyword evidence="9 12" id="KW-0368">Histidine biosynthesis</keyword>
<feature type="domain" description="Tetrahydrofolate dehydrogenase/cyclohydrolase catalytic" evidence="13">
    <location>
        <begin position="4"/>
        <end position="120"/>
    </location>
</feature>
<dbReference type="Proteomes" id="UP000186705">
    <property type="component" value="Unassembled WGS sequence"/>
</dbReference>
<evidence type="ECO:0000256" key="6">
    <source>
        <dbReference type="ARBA" id="ARBA00022801"/>
    </source>
</evidence>
<name>A0A1U7NKH2_9FIRM</name>
<feature type="binding site" evidence="12">
    <location>
        <begin position="166"/>
        <end position="168"/>
    </location>
    <ligand>
        <name>NADP(+)</name>
        <dbReference type="ChEBI" id="CHEBI:58349"/>
    </ligand>
</feature>
<dbReference type="InterPro" id="IPR020631">
    <property type="entry name" value="THF_DH/CycHdrlase_NAD-bd_dom"/>
</dbReference>
<keyword evidence="10 12" id="KW-0486">Methionine biosynthesis</keyword>
<organism evidence="15 16">
    <name type="scientific">Dubosiella newyorkensis</name>
    <dbReference type="NCBI Taxonomy" id="1862672"/>
    <lineage>
        <taxon>Bacteria</taxon>
        <taxon>Bacillati</taxon>
        <taxon>Bacillota</taxon>
        <taxon>Erysipelotrichia</taxon>
        <taxon>Erysipelotrichales</taxon>
        <taxon>Erysipelotrichaceae</taxon>
        <taxon>Dubosiella</taxon>
    </lineage>
</organism>
<dbReference type="PANTHER" id="PTHR48099">
    <property type="entry name" value="C-1-TETRAHYDROFOLATE SYNTHASE, CYTOPLASMIC-RELATED"/>
    <property type="match status" value="1"/>
</dbReference>
<proteinExistence type="inferred from homology"/>
<dbReference type="PRINTS" id="PR00085">
    <property type="entry name" value="THFDHDRGNASE"/>
</dbReference>
<evidence type="ECO:0000256" key="5">
    <source>
        <dbReference type="ARBA" id="ARBA00022755"/>
    </source>
</evidence>
<dbReference type="GO" id="GO:0005829">
    <property type="term" value="C:cytosol"/>
    <property type="evidence" value="ECO:0007669"/>
    <property type="project" value="TreeGrafter"/>
</dbReference>
<dbReference type="CDD" id="cd01080">
    <property type="entry name" value="NAD_bind_m-THF_DH_Cyclohyd"/>
    <property type="match status" value="1"/>
</dbReference>
<keyword evidence="6 12" id="KW-0378">Hydrolase</keyword>
<gene>
    <name evidence="12" type="primary">folD</name>
    <name evidence="15" type="ORF">BO225_09995</name>
</gene>
<dbReference type="OrthoDB" id="9803580at2"/>
<dbReference type="Gene3D" id="3.40.50.720">
    <property type="entry name" value="NAD(P)-binding Rossmann-like Domain"/>
    <property type="match status" value="1"/>
</dbReference>
<keyword evidence="16" id="KW-1185">Reference proteome</keyword>
<evidence type="ECO:0000259" key="13">
    <source>
        <dbReference type="Pfam" id="PF00763"/>
    </source>
</evidence>
<comment type="caution">
    <text evidence="12">Lacks conserved residue(s) required for the propagation of feature annotation.</text>
</comment>
<comment type="similarity">
    <text evidence="12">Belongs to the tetrahydrofolate dehydrogenase/cyclohydrolase family.</text>
</comment>
<evidence type="ECO:0000313" key="15">
    <source>
        <dbReference type="EMBL" id="OLU44714.1"/>
    </source>
</evidence>
<comment type="pathway">
    <text evidence="1 12">One-carbon metabolism; tetrahydrofolate interconversion.</text>
</comment>
<keyword evidence="3 12" id="KW-0554">One-carbon metabolism</keyword>
<evidence type="ECO:0000256" key="3">
    <source>
        <dbReference type="ARBA" id="ARBA00022563"/>
    </source>
</evidence>
<dbReference type="GO" id="GO:0035999">
    <property type="term" value="P:tetrahydrofolate interconversion"/>
    <property type="evidence" value="ECO:0007669"/>
    <property type="project" value="UniProtKB-UniRule"/>
</dbReference>
<comment type="subunit">
    <text evidence="2 12">Homodimer.</text>
</comment>
<evidence type="ECO:0000256" key="8">
    <source>
        <dbReference type="ARBA" id="ARBA00023002"/>
    </source>
</evidence>
<comment type="caution">
    <text evidence="15">The sequence shown here is derived from an EMBL/GenBank/DDBJ whole genome shotgun (WGS) entry which is preliminary data.</text>
</comment>
<keyword evidence="5 12" id="KW-0658">Purine biosynthesis</keyword>
<dbReference type="Gene3D" id="3.40.50.10860">
    <property type="entry name" value="Leucine Dehydrogenase, chain A, domain 1"/>
    <property type="match status" value="1"/>
</dbReference>
<dbReference type="EMBL" id="MPKA01000097">
    <property type="protein sequence ID" value="OLU44714.1"/>
    <property type="molecule type" value="Genomic_DNA"/>
</dbReference>
<dbReference type="InterPro" id="IPR046346">
    <property type="entry name" value="Aminoacid_DH-like_N_sf"/>
</dbReference>
<sequence length="290" mass="31562">MEILYGNTLANHLKESMKKKIDALRDQEKRIPMLAVILVGDDNEASKSYVLSKEKACKSVGMEVAIIQLEGDISQEDLINTIQKCNEDKDVDGILVQLPLPKHLNEKEAVNAIDPRKDVDGLTPSNAGKLLLQEKGFVPCTPKGIMEMLSSIGMEDLSGKKAVVMGRSILVGKPIALLLQNKNATVTTVHSKTKDPEQICKEADILVVAIGKPNYVTKEFVKEGAVVIDVGINRKDGKIVGDVDFEQVKSVASVLTPVPKGVGPMTVCMLLSNTLDAYERRERENGSNSV</sequence>
<dbReference type="GO" id="GO:0006164">
    <property type="term" value="P:purine nucleotide biosynthetic process"/>
    <property type="evidence" value="ECO:0007669"/>
    <property type="project" value="UniProtKB-KW"/>
</dbReference>
<dbReference type="PANTHER" id="PTHR48099:SF5">
    <property type="entry name" value="C-1-TETRAHYDROFOLATE SYNTHASE, CYTOPLASMIC"/>
    <property type="match status" value="1"/>
</dbReference>
<evidence type="ECO:0000313" key="16">
    <source>
        <dbReference type="Proteomes" id="UP000186705"/>
    </source>
</evidence>
<dbReference type="EC" id="3.5.4.9" evidence="12"/>
<dbReference type="GO" id="GO:0004477">
    <property type="term" value="F:methenyltetrahydrofolate cyclohydrolase activity"/>
    <property type="evidence" value="ECO:0007669"/>
    <property type="project" value="UniProtKB-UniRule"/>
</dbReference>
<dbReference type="STRING" id="1862672.BO225_09995"/>
<dbReference type="InterPro" id="IPR020867">
    <property type="entry name" value="THF_DH/CycHdrlase_CS"/>
</dbReference>